<keyword evidence="3" id="KW-1185">Reference proteome</keyword>
<dbReference type="GO" id="GO:0005634">
    <property type="term" value="C:nucleus"/>
    <property type="evidence" value="ECO:0007669"/>
    <property type="project" value="TreeGrafter"/>
</dbReference>
<dbReference type="Proteomes" id="UP001208570">
    <property type="component" value="Unassembled WGS sequence"/>
</dbReference>
<dbReference type="Pfam" id="PF03690">
    <property type="entry name" value="MYG1_exonuc"/>
    <property type="match status" value="1"/>
</dbReference>
<dbReference type="PANTHER" id="PTHR11215">
    <property type="entry name" value="METAL DEPENDENT HYDROLASE - RELATED"/>
    <property type="match status" value="1"/>
</dbReference>
<comment type="similarity">
    <text evidence="1">Belongs to the MYG1 family.</text>
</comment>
<name>A0AAD9N9R5_9ANNE</name>
<evidence type="ECO:0000313" key="2">
    <source>
        <dbReference type="EMBL" id="KAK2160658.1"/>
    </source>
</evidence>
<gene>
    <name evidence="2" type="ORF">LSH36_128g02019</name>
</gene>
<evidence type="ECO:0000256" key="1">
    <source>
        <dbReference type="ARBA" id="ARBA00010105"/>
    </source>
</evidence>
<dbReference type="GO" id="GO:0005737">
    <property type="term" value="C:cytoplasm"/>
    <property type="evidence" value="ECO:0007669"/>
    <property type="project" value="TreeGrafter"/>
</dbReference>
<dbReference type="PANTHER" id="PTHR11215:SF1">
    <property type="entry name" value="MYG1 EXONUCLEASE"/>
    <property type="match status" value="1"/>
</dbReference>
<reference evidence="2" key="1">
    <citation type="journal article" date="2023" name="Mol. Biol. Evol.">
        <title>Third-Generation Sequencing Reveals the Adaptive Role of the Epigenome in Three Deep-Sea Polychaetes.</title>
        <authorList>
            <person name="Perez M."/>
            <person name="Aroh O."/>
            <person name="Sun Y."/>
            <person name="Lan Y."/>
            <person name="Juniper S.K."/>
            <person name="Young C.R."/>
            <person name="Angers B."/>
            <person name="Qian P.Y."/>
        </authorList>
    </citation>
    <scope>NUCLEOTIDE SEQUENCE</scope>
    <source>
        <strain evidence="2">P08H-3</strain>
    </source>
</reference>
<sequence length="342" mass="39287">MSAEPAAKVARMMATIGTHDGKFHCDEVFACYMLRKLPVYQDAKVIRTRDPALLKTCDVVVDVGGQFDVSRHRYDHHQRSFSETMKSLCPDKKWETKLSSAGLVYVHFGQKLLSQLLERPEDDQMVNTLYDKMYENFVEEVDAIDNGINQTEEKPRYVITTNISSRVGHFNPSWNETTSDEDTMIRFYKAMNMVGEEFEEKVKYYKESWWPARKLVEEAVTKRFKVAPSGEIIKFESGGCPWKDHLFNLEEDKELATQVKFVLYPDEKGNWRVQCVPKDRNTFENRLSLLNKWCGVRDEELSELSGIPGCIFVHASGFIGGNKTYDGALQMALLTLANKSSQ</sequence>
<proteinExistence type="inferred from homology"/>
<comment type="caution">
    <text evidence="2">The sequence shown here is derived from an EMBL/GenBank/DDBJ whole genome shotgun (WGS) entry which is preliminary data.</text>
</comment>
<accession>A0AAD9N9R5</accession>
<dbReference type="InterPro" id="IPR003226">
    <property type="entry name" value="MYG1_exonuclease"/>
</dbReference>
<protein>
    <submittedName>
        <fullName evidence="2">Uncharacterized protein</fullName>
    </submittedName>
</protein>
<evidence type="ECO:0000313" key="3">
    <source>
        <dbReference type="Proteomes" id="UP001208570"/>
    </source>
</evidence>
<dbReference type="AlphaFoldDB" id="A0AAD9N9R5"/>
<dbReference type="EMBL" id="JAODUP010000128">
    <property type="protein sequence ID" value="KAK2160658.1"/>
    <property type="molecule type" value="Genomic_DNA"/>
</dbReference>
<organism evidence="2 3">
    <name type="scientific">Paralvinella palmiformis</name>
    <dbReference type="NCBI Taxonomy" id="53620"/>
    <lineage>
        <taxon>Eukaryota</taxon>
        <taxon>Metazoa</taxon>
        <taxon>Spiralia</taxon>
        <taxon>Lophotrochozoa</taxon>
        <taxon>Annelida</taxon>
        <taxon>Polychaeta</taxon>
        <taxon>Sedentaria</taxon>
        <taxon>Canalipalpata</taxon>
        <taxon>Terebellida</taxon>
        <taxon>Terebelliformia</taxon>
        <taxon>Alvinellidae</taxon>
        <taxon>Paralvinella</taxon>
    </lineage>
</organism>